<evidence type="ECO:0000313" key="2">
    <source>
        <dbReference type="EMBL" id="SFB15952.1"/>
    </source>
</evidence>
<dbReference type="STRING" id="748909.SAMN05192575_104173"/>
<feature type="signal peptide" evidence="1">
    <location>
        <begin position="1"/>
        <end position="26"/>
    </location>
</feature>
<sequence length="156" mass="17095">MTTMTRALLAALVPITLAAGTSPAVAVADPQPVQPFVPGINEDPDLSAAWQRWEAKDIDDYVITVRLSCFCAPSAGVRTVVRDDSTRRVTRDDRTLSAGRGWSVDELFAMIREESAEADSVTVDYTRRGVPASIAIDRDQMIADEETYYSVTLSRL</sequence>
<dbReference type="Proteomes" id="UP000199113">
    <property type="component" value="Unassembled WGS sequence"/>
</dbReference>
<organism evidence="2 3">
    <name type="scientific">Nocardioides alpinus</name>
    <dbReference type="NCBI Taxonomy" id="748909"/>
    <lineage>
        <taxon>Bacteria</taxon>
        <taxon>Bacillati</taxon>
        <taxon>Actinomycetota</taxon>
        <taxon>Actinomycetes</taxon>
        <taxon>Propionibacteriales</taxon>
        <taxon>Nocardioidaceae</taxon>
        <taxon>Nocardioides</taxon>
    </lineage>
</organism>
<dbReference type="InterPro" id="IPR046172">
    <property type="entry name" value="DUF6174"/>
</dbReference>
<dbReference type="Pfam" id="PF19671">
    <property type="entry name" value="DUF6174"/>
    <property type="match status" value="1"/>
</dbReference>
<name>A0A1I0YRW1_9ACTN</name>
<protein>
    <submittedName>
        <fullName evidence="2">Uncharacterized protein</fullName>
    </submittedName>
</protein>
<reference evidence="2" key="1">
    <citation type="submission" date="2016-10" db="EMBL/GenBank/DDBJ databases">
        <authorList>
            <person name="de Groot N.N."/>
        </authorList>
    </citation>
    <scope>NUCLEOTIDE SEQUENCE [LARGE SCALE GENOMIC DNA]</scope>
    <source>
        <strain evidence="2">CGMCC 1.10697</strain>
    </source>
</reference>
<evidence type="ECO:0000313" key="3">
    <source>
        <dbReference type="Proteomes" id="UP000199113"/>
    </source>
</evidence>
<gene>
    <name evidence="2" type="ORF">SAMN05192575_104173</name>
</gene>
<evidence type="ECO:0000256" key="1">
    <source>
        <dbReference type="SAM" id="SignalP"/>
    </source>
</evidence>
<dbReference type="EMBL" id="FOKC01000004">
    <property type="protein sequence ID" value="SFB15952.1"/>
    <property type="molecule type" value="Genomic_DNA"/>
</dbReference>
<accession>A0A1I0YRW1</accession>
<dbReference type="AlphaFoldDB" id="A0A1I0YRW1"/>
<proteinExistence type="predicted"/>
<keyword evidence="1" id="KW-0732">Signal</keyword>
<feature type="chain" id="PRO_5038457606" evidence="1">
    <location>
        <begin position="27"/>
        <end position="156"/>
    </location>
</feature>